<evidence type="ECO:0000313" key="3">
    <source>
        <dbReference type="Proteomes" id="UP000509122"/>
    </source>
</evidence>
<gene>
    <name evidence="2" type="ORF">RP166_2690</name>
</gene>
<feature type="region of interest" description="Disordered" evidence="1">
    <location>
        <begin position="126"/>
        <end position="147"/>
    </location>
</feature>
<protein>
    <submittedName>
        <fullName evidence="2">Uncharacterized protein</fullName>
    </submittedName>
</protein>
<dbReference type="AlphaFoldDB" id="A0A859I9C9"/>
<evidence type="ECO:0000313" key="2">
    <source>
        <dbReference type="EMBL" id="QKX95263.1"/>
    </source>
</evidence>
<sequence>MWIFSIFTIISNFILNYTKGFTAAEIMERRLDGIQTTLFTILIITGFKPIFKLIKNTIVFIKQTIINIFFPNKKLQTLEIKNTKQEHQEQLLLQKLEQIKTAQEKTLSQIEQQKHKVAIWQSKKERKRLLKSQKHNNTSIGKDNEND</sequence>
<proteinExistence type="predicted"/>
<dbReference type="EMBL" id="CP055264">
    <property type="protein sequence ID" value="QKX95263.1"/>
    <property type="molecule type" value="Genomic_DNA"/>
</dbReference>
<name>A0A859I9C9_9MOLU</name>
<evidence type="ECO:0000256" key="1">
    <source>
        <dbReference type="SAM" id="MobiDB-lite"/>
    </source>
</evidence>
<organism evidence="2 3">
    <name type="scientific">Rapeseed phyllody phytoplasma</name>
    <dbReference type="NCBI Taxonomy" id="2490543"/>
    <lineage>
        <taxon>Bacteria</taxon>
        <taxon>Bacillati</taxon>
        <taxon>Mycoplasmatota</taxon>
        <taxon>Mollicutes</taxon>
        <taxon>Acholeplasmatales</taxon>
        <taxon>Acholeplasmataceae</taxon>
        <taxon>Candidatus Phytoplasma</taxon>
        <taxon>16SrI (Aster yellows group)</taxon>
    </lineage>
</organism>
<reference evidence="2 3" key="1">
    <citation type="submission" date="2020-06" db="EMBL/GenBank/DDBJ databases">
        <title>Complete genome sequence of Candidatus Phytoplasma asteris RP166.</title>
        <authorList>
            <person name="Cho S.-T."/>
            <person name="Zwolinska A."/>
            <person name="Huang W."/>
            <person name="Wouters R."/>
            <person name="Hogenhout S.A."/>
            <person name="Kuo C.-H."/>
        </authorList>
    </citation>
    <scope>NUCLEOTIDE SEQUENCE [LARGE SCALE GENOMIC DNA]</scope>
    <source>
        <strain evidence="2">RP166</strain>
    </source>
</reference>
<dbReference type="Proteomes" id="UP000509122">
    <property type="component" value="Chromosome"/>
</dbReference>
<accession>A0A859I9C9</accession>
<dbReference type="KEGG" id="rphy:RP166_2690"/>